<dbReference type="InterPro" id="IPR000073">
    <property type="entry name" value="AB_hydrolase_1"/>
</dbReference>
<protein>
    <submittedName>
        <fullName evidence="3">Bem46 protein, variant</fullName>
    </submittedName>
</protein>
<dbReference type="PANTHER" id="PTHR12277">
    <property type="entry name" value="ALPHA/BETA HYDROLASE DOMAIN-CONTAINING PROTEIN"/>
    <property type="match status" value="1"/>
</dbReference>
<name>A0A9W8E8P6_9FUNG</name>
<gene>
    <name evidence="3" type="primary">bem46</name>
    <name evidence="3" type="ORF">H4R34_002998</name>
</gene>
<dbReference type="InterPro" id="IPR029058">
    <property type="entry name" value="AB_hydrolase_fold"/>
</dbReference>
<keyword evidence="4" id="KW-1185">Reference proteome</keyword>
<organism evidence="3 4">
    <name type="scientific">Dimargaris verticillata</name>
    <dbReference type="NCBI Taxonomy" id="2761393"/>
    <lineage>
        <taxon>Eukaryota</taxon>
        <taxon>Fungi</taxon>
        <taxon>Fungi incertae sedis</taxon>
        <taxon>Zoopagomycota</taxon>
        <taxon>Kickxellomycotina</taxon>
        <taxon>Dimargaritomycetes</taxon>
        <taxon>Dimargaritales</taxon>
        <taxon>Dimargaritaceae</taxon>
        <taxon>Dimargaris</taxon>
    </lineage>
</organism>
<feature type="transmembrane region" description="Helical" evidence="1">
    <location>
        <begin position="12"/>
        <end position="32"/>
    </location>
</feature>
<dbReference type="Gene3D" id="3.40.50.1820">
    <property type="entry name" value="alpha/beta hydrolase"/>
    <property type="match status" value="1"/>
</dbReference>
<evidence type="ECO:0000256" key="1">
    <source>
        <dbReference type="SAM" id="Phobius"/>
    </source>
</evidence>
<accession>A0A9W8E8P6</accession>
<dbReference type="OrthoDB" id="10249433at2759"/>
<evidence type="ECO:0000313" key="4">
    <source>
        <dbReference type="Proteomes" id="UP001151582"/>
    </source>
</evidence>
<dbReference type="SUPFAM" id="SSF53474">
    <property type="entry name" value="alpha/beta-Hydrolases"/>
    <property type="match status" value="1"/>
</dbReference>
<dbReference type="GO" id="GO:0008474">
    <property type="term" value="F:palmitoyl-(protein) hydrolase activity"/>
    <property type="evidence" value="ECO:0007669"/>
    <property type="project" value="TreeGrafter"/>
</dbReference>
<dbReference type="Proteomes" id="UP001151582">
    <property type="component" value="Unassembled WGS sequence"/>
</dbReference>
<dbReference type="AlphaFoldDB" id="A0A9W8E8P6"/>
<dbReference type="PANTHER" id="PTHR12277:SF81">
    <property type="entry name" value="PROTEIN ABHD13"/>
    <property type="match status" value="1"/>
</dbReference>
<proteinExistence type="predicted"/>
<dbReference type="EMBL" id="JANBQB010000244">
    <property type="protein sequence ID" value="KAJ1979002.1"/>
    <property type="molecule type" value="Genomic_DNA"/>
</dbReference>
<sequence length="297" mass="33332">MLALEYAPAIAKYSLAVVAALGFCALTALYFFQCDLIYPSSYPEGSRDKVASPEEYGLPFDNLRLRTPDGVRIHGFLIRRPTEDEMRKAPTVIYFHANAGNMGHRLPIAKVLYDRLKANVLMLSYRGYGISEGQANEKGMCVDATTALHFIRDHPLLAKSKVVVYGQSIGGAVALDLVAREEGQVAGLIVENTFLSLRKLIPHILPWMRYFTFCCHQVWDSDAAIRKIHHTPMLFLSGGQDDLVPPSHMRSLYEAAPNDDVKVWKEFPNGKHNDTCIQDGYFEAIEEFWTKHIVAQG</sequence>
<dbReference type="Pfam" id="PF00561">
    <property type="entry name" value="Abhydrolase_1"/>
    <property type="match status" value="1"/>
</dbReference>
<keyword evidence="1" id="KW-0472">Membrane</keyword>
<evidence type="ECO:0000259" key="2">
    <source>
        <dbReference type="Pfam" id="PF00561"/>
    </source>
</evidence>
<reference evidence="3" key="1">
    <citation type="submission" date="2022-07" db="EMBL/GenBank/DDBJ databases">
        <title>Phylogenomic reconstructions and comparative analyses of Kickxellomycotina fungi.</title>
        <authorList>
            <person name="Reynolds N.K."/>
            <person name="Stajich J.E."/>
            <person name="Barry K."/>
            <person name="Grigoriev I.V."/>
            <person name="Crous P."/>
            <person name="Smith M.E."/>
        </authorList>
    </citation>
    <scope>NUCLEOTIDE SEQUENCE</scope>
    <source>
        <strain evidence="3">RSA 567</strain>
    </source>
</reference>
<comment type="caution">
    <text evidence="3">The sequence shown here is derived from an EMBL/GenBank/DDBJ whole genome shotgun (WGS) entry which is preliminary data.</text>
</comment>
<keyword evidence="1" id="KW-0812">Transmembrane</keyword>
<feature type="domain" description="AB hydrolase-1" evidence="2">
    <location>
        <begin position="90"/>
        <end position="208"/>
    </location>
</feature>
<evidence type="ECO:0000313" key="3">
    <source>
        <dbReference type="EMBL" id="KAJ1979002.1"/>
    </source>
</evidence>
<dbReference type="GO" id="GO:0016020">
    <property type="term" value="C:membrane"/>
    <property type="evidence" value="ECO:0007669"/>
    <property type="project" value="TreeGrafter"/>
</dbReference>
<keyword evidence="1" id="KW-1133">Transmembrane helix</keyword>